<dbReference type="PANTHER" id="PTHR43155">
    <property type="entry name" value="CYCLIC DI-GMP PHOSPHODIESTERASE PA4108-RELATED"/>
    <property type="match status" value="1"/>
</dbReference>
<organism evidence="2 3">
    <name type="scientific">Calycomorphotria hydatis</name>
    <dbReference type="NCBI Taxonomy" id="2528027"/>
    <lineage>
        <taxon>Bacteria</taxon>
        <taxon>Pseudomonadati</taxon>
        <taxon>Planctomycetota</taxon>
        <taxon>Planctomycetia</taxon>
        <taxon>Planctomycetales</taxon>
        <taxon>Planctomycetaceae</taxon>
        <taxon>Calycomorphotria</taxon>
    </lineage>
</organism>
<name>A0A517T4I3_9PLAN</name>
<dbReference type="Pfam" id="PF13487">
    <property type="entry name" value="HD_5"/>
    <property type="match status" value="1"/>
</dbReference>
<accession>A0A517T4I3</accession>
<dbReference type="Proteomes" id="UP000319976">
    <property type="component" value="Chromosome"/>
</dbReference>
<sequence length="431" mass="48276">MSVADAVPNQDTEDFVSVRADQIRLGERLNVPILDSRDVLLLAKGQLITPEFMEKLQGRGIDKVKIHKSEFARIFTGKSGEVMRTVPEDHGSQFVEMENESSCQLDELCLNPQELRLPPQGEAVSEKFVDHGNNTYDANLVSEWVNETEESVHQVKGVFEGLLQGKGLDTKSLVNFASTALNKMTEDFDLFNAIGLNPDSDEYPARHSTHCAMLAASIGAELSLDEQTIKELIIGCLVHDAGMMKIKQEVFRNPHALERVPFLEITKHPIIIFDMMKEMRAIPQRSAFIAYQMHERCDGSGYPRQRDASQIHFLSKIAAVADVMTALVSPRPHRPGLLPYKAVEHILQQTRAGKFDPMATRALLRTTSLFPLGSGVLLSDQRRGRVIRANGDEFTRPIIEAWDDDMDEMEVETVNLLEDDSLKIIKALDNA</sequence>
<dbReference type="SUPFAM" id="SSF109604">
    <property type="entry name" value="HD-domain/PDEase-like"/>
    <property type="match status" value="1"/>
</dbReference>
<dbReference type="SMART" id="SM00471">
    <property type="entry name" value="HDc"/>
    <property type="match status" value="1"/>
</dbReference>
<dbReference type="PROSITE" id="PS51832">
    <property type="entry name" value="HD_GYP"/>
    <property type="match status" value="1"/>
</dbReference>
<dbReference type="EC" id="3.1.4.52" evidence="2"/>
<keyword evidence="2" id="KW-0378">Hydrolase</keyword>
<dbReference type="GO" id="GO:0071111">
    <property type="term" value="F:cyclic-guanylate-specific phosphodiesterase activity"/>
    <property type="evidence" value="ECO:0007669"/>
    <property type="project" value="UniProtKB-EC"/>
</dbReference>
<gene>
    <name evidence="2" type="primary">rpfG_2</name>
    <name evidence="2" type="ORF">V22_04930</name>
</gene>
<evidence type="ECO:0000259" key="1">
    <source>
        <dbReference type="PROSITE" id="PS51832"/>
    </source>
</evidence>
<dbReference type="Gene3D" id="1.10.3210.10">
    <property type="entry name" value="Hypothetical protein af1432"/>
    <property type="match status" value="1"/>
</dbReference>
<dbReference type="InterPro" id="IPR037522">
    <property type="entry name" value="HD_GYP_dom"/>
</dbReference>
<dbReference type="KEGG" id="chya:V22_04930"/>
<evidence type="ECO:0000313" key="2">
    <source>
        <dbReference type="EMBL" id="QDT63274.1"/>
    </source>
</evidence>
<dbReference type="AlphaFoldDB" id="A0A517T4I3"/>
<dbReference type="CDD" id="cd00077">
    <property type="entry name" value="HDc"/>
    <property type="match status" value="1"/>
</dbReference>
<dbReference type="InterPro" id="IPR003607">
    <property type="entry name" value="HD/PDEase_dom"/>
</dbReference>
<protein>
    <submittedName>
        <fullName evidence="2">Cyclic di-GMP phosphodiesterase response regulator RpfG</fullName>
        <ecNumber evidence="2">3.1.4.52</ecNumber>
    </submittedName>
</protein>
<reference evidence="2 3" key="1">
    <citation type="submission" date="2019-02" db="EMBL/GenBank/DDBJ databases">
        <title>Deep-cultivation of Planctomycetes and their phenomic and genomic characterization uncovers novel biology.</title>
        <authorList>
            <person name="Wiegand S."/>
            <person name="Jogler M."/>
            <person name="Boedeker C."/>
            <person name="Pinto D."/>
            <person name="Vollmers J."/>
            <person name="Rivas-Marin E."/>
            <person name="Kohn T."/>
            <person name="Peeters S.H."/>
            <person name="Heuer A."/>
            <person name="Rast P."/>
            <person name="Oberbeckmann S."/>
            <person name="Bunk B."/>
            <person name="Jeske O."/>
            <person name="Meyerdierks A."/>
            <person name="Storesund J.E."/>
            <person name="Kallscheuer N."/>
            <person name="Luecker S."/>
            <person name="Lage O.M."/>
            <person name="Pohl T."/>
            <person name="Merkel B.J."/>
            <person name="Hornburger P."/>
            <person name="Mueller R.-W."/>
            <person name="Bruemmer F."/>
            <person name="Labrenz M."/>
            <person name="Spormann A.M."/>
            <person name="Op den Camp H."/>
            <person name="Overmann J."/>
            <person name="Amann R."/>
            <person name="Jetten M.S.M."/>
            <person name="Mascher T."/>
            <person name="Medema M.H."/>
            <person name="Devos D.P."/>
            <person name="Kaster A.-K."/>
            <person name="Ovreas L."/>
            <person name="Rohde M."/>
            <person name="Galperin M.Y."/>
            <person name="Jogler C."/>
        </authorList>
    </citation>
    <scope>NUCLEOTIDE SEQUENCE [LARGE SCALE GENOMIC DNA]</scope>
    <source>
        <strain evidence="2 3">V22</strain>
    </source>
</reference>
<dbReference type="PANTHER" id="PTHR43155:SF2">
    <property type="entry name" value="CYCLIC DI-GMP PHOSPHODIESTERASE PA4108"/>
    <property type="match status" value="1"/>
</dbReference>
<evidence type="ECO:0000313" key="3">
    <source>
        <dbReference type="Proteomes" id="UP000319976"/>
    </source>
</evidence>
<dbReference type="EMBL" id="CP036316">
    <property type="protein sequence ID" value="QDT63274.1"/>
    <property type="molecule type" value="Genomic_DNA"/>
</dbReference>
<feature type="domain" description="HD-GYP" evidence="1">
    <location>
        <begin position="182"/>
        <end position="379"/>
    </location>
</feature>
<proteinExistence type="predicted"/>
<dbReference type="OrthoDB" id="9759601at2"/>
<keyword evidence="3" id="KW-1185">Reference proteome</keyword>
<dbReference type="RefSeq" id="WP_145259460.1">
    <property type="nucleotide sequence ID" value="NZ_CP036316.1"/>
</dbReference>